<feature type="modified residue" description="4-aspartylphosphate" evidence="2">
    <location>
        <position position="55"/>
    </location>
</feature>
<proteinExistence type="predicted"/>
<keyword evidence="5" id="KW-1185">Reference proteome</keyword>
<reference evidence="4 5" key="1">
    <citation type="submission" date="2016-10" db="EMBL/GenBank/DDBJ databases">
        <authorList>
            <person name="de Groot N.N."/>
        </authorList>
    </citation>
    <scope>NUCLEOTIDE SEQUENCE [LARGE SCALE GENOMIC DNA]</scope>
    <source>
        <strain evidence="4 5">RK1</strain>
    </source>
</reference>
<dbReference type="OrthoDB" id="9789181at2"/>
<dbReference type="InterPro" id="IPR050595">
    <property type="entry name" value="Bact_response_regulator"/>
</dbReference>
<dbReference type="Pfam" id="PF00072">
    <property type="entry name" value="Response_reg"/>
    <property type="match status" value="1"/>
</dbReference>
<dbReference type="InterPro" id="IPR011006">
    <property type="entry name" value="CheY-like_superfamily"/>
</dbReference>
<gene>
    <name evidence="4" type="ORF">SAMN05444682_103415</name>
</gene>
<name>A0A1I3HLS6_9SPHI</name>
<dbReference type="PANTHER" id="PTHR44591">
    <property type="entry name" value="STRESS RESPONSE REGULATOR PROTEIN 1"/>
    <property type="match status" value="1"/>
</dbReference>
<organism evidence="4 5">
    <name type="scientific">Parapedobacter indicus</name>
    <dbReference type="NCBI Taxonomy" id="1477437"/>
    <lineage>
        <taxon>Bacteria</taxon>
        <taxon>Pseudomonadati</taxon>
        <taxon>Bacteroidota</taxon>
        <taxon>Sphingobacteriia</taxon>
        <taxon>Sphingobacteriales</taxon>
        <taxon>Sphingobacteriaceae</taxon>
        <taxon>Parapedobacter</taxon>
    </lineage>
</organism>
<keyword evidence="1 2" id="KW-0597">Phosphoprotein</keyword>
<protein>
    <submittedName>
        <fullName evidence="4">Two-component system, OmpR family, response regulator RpaA</fullName>
    </submittedName>
</protein>
<feature type="domain" description="Response regulatory" evidence="3">
    <location>
        <begin position="8"/>
        <end position="120"/>
    </location>
</feature>
<dbReference type="Proteomes" id="UP000198670">
    <property type="component" value="Unassembled WGS sequence"/>
</dbReference>
<dbReference type="EMBL" id="FOQO01000003">
    <property type="protein sequence ID" value="SFI36674.1"/>
    <property type="molecule type" value="Genomic_DNA"/>
</dbReference>
<dbReference type="PANTHER" id="PTHR44591:SF3">
    <property type="entry name" value="RESPONSE REGULATORY DOMAIN-CONTAINING PROTEIN"/>
    <property type="match status" value="1"/>
</dbReference>
<sequence length="122" mass="13619">MSRQQKKRIVLVEDDPDIRDIFLIVLEKDYQIVALEDGARILQRNIGAPDLFVLDKNISGINGLDLCQFIKRSEKYSNVPVLMLSASPDILELAQEAGADGAVTKPFSIDTLCNVISTHIHR</sequence>
<dbReference type="PROSITE" id="PS50110">
    <property type="entry name" value="RESPONSE_REGULATORY"/>
    <property type="match status" value="1"/>
</dbReference>
<accession>A0A1I3HLS6</accession>
<dbReference type="GO" id="GO:0000160">
    <property type="term" value="P:phosphorelay signal transduction system"/>
    <property type="evidence" value="ECO:0007669"/>
    <property type="project" value="InterPro"/>
</dbReference>
<dbReference type="RefSeq" id="WP_090626175.1">
    <property type="nucleotide sequence ID" value="NZ_FOQO01000003.1"/>
</dbReference>
<dbReference type="STRING" id="1477437.SAMN05444682_103415"/>
<dbReference type="SMART" id="SM00448">
    <property type="entry name" value="REC"/>
    <property type="match status" value="1"/>
</dbReference>
<dbReference type="SUPFAM" id="SSF52172">
    <property type="entry name" value="CheY-like"/>
    <property type="match status" value="1"/>
</dbReference>
<evidence type="ECO:0000256" key="1">
    <source>
        <dbReference type="ARBA" id="ARBA00022553"/>
    </source>
</evidence>
<dbReference type="AlphaFoldDB" id="A0A1I3HLS6"/>
<evidence type="ECO:0000313" key="4">
    <source>
        <dbReference type="EMBL" id="SFI36674.1"/>
    </source>
</evidence>
<dbReference type="InterPro" id="IPR001789">
    <property type="entry name" value="Sig_transdc_resp-reg_receiver"/>
</dbReference>
<evidence type="ECO:0000259" key="3">
    <source>
        <dbReference type="PROSITE" id="PS50110"/>
    </source>
</evidence>
<evidence type="ECO:0000256" key="2">
    <source>
        <dbReference type="PROSITE-ProRule" id="PRU00169"/>
    </source>
</evidence>
<evidence type="ECO:0000313" key="5">
    <source>
        <dbReference type="Proteomes" id="UP000198670"/>
    </source>
</evidence>
<dbReference type="Gene3D" id="3.40.50.2300">
    <property type="match status" value="1"/>
</dbReference>